<keyword evidence="6" id="KW-1133">Transmembrane helix</keyword>
<proteinExistence type="inferred from homology"/>
<evidence type="ECO:0000256" key="6">
    <source>
        <dbReference type="ARBA" id="ARBA00022989"/>
    </source>
</evidence>
<keyword evidence="4 8" id="KW-0812">Transmembrane</keyword>
<evidence type="ECO:0000256" key="5">
    <source>
        <dbReference type="ARBA" id="ARBA00022737"/>
    </source>
</evidence>
<evidence type="ECO:0000313" key="11">
    <source>
        <dbReference type="EMBL" id="CAI8046837.1"/>
    </source>
</evidence>
<comment type="caution">
    <text evidence="11">The sequence shown here is derived from an EMBL/GenBank/DDBJ whole genome shotgun (WGS) entry which is preliminary data.</text>
</comment>
<dbReference type="Gene3D" id="1.50.40.10">
    <property type="entry name" value="Mitochondrial carrier domain"/>
    <property type="match status" value="1"/>
</dbReference>
<evidence type="ECO:0000256" key="3">
    <source>
        <dbReference type="ARBA" id="ARBA00022448"/>
    </source>
</evidence>
<gene>
    <name evidence="11" type="ORF">GBAR_LOCUS25900</name>
</gene>
<dbReference type="PANTHER" id="PTHR45618">
    <property type="entry name" value="MITOCHONDRIAL DICARBOXYLATE CARRIER-RELATED"/>
    <property type="match status" value="1"/>
</dbReference>
<comment type="similarity">
    <text evidence="2 9">Belongs to the mitochondrial carrier (TC 2.A.29) family.</text>
</comment>
<feature type="repeat" description="Solcar" evidence="8">
    <location>
        <begin position="9"/>
        <end position="97"/>
    </location>
</feature>
<evidence type="ECO:0000256" key="7">
    <source>
        <dbReference type="ARBA" id="ARBA00023136"/>
    </source>
</evidence>
<dbReference type="Proteomes" id="UP001174909">
    <property type="component" value="Unassembled WGS sequence"/>
</dbReference>
<sequence length="211" mass="23598">MAGSSRQRDSFVLKYLLTISAATVSESVTFPLDIVKTRLQVSRQLSGLPRVGLVGTAASLVRKEGFLRLWAGLRPAVLRHWVYSGCRMSFYELIRDHVFKRDSRGRYPLWKAVPTGMIAGAGGQFIASPMDRVKIILQIEGASSSTSSLPRLVKGATLPPVAPSDVLRKDQRNMENSERYSEERRRERSVEGMGSQLPESCSRLPRRSDYI</sequence>
<evidence type="ECO:0000256" key="1">
    <source>
        <dbReference type="ARBA" id="ARBA00004141"/>
    </source>
</evidence>
<dbReference type="InterPro" id="IPR023395">
    <property type="entry name" value="MCP_dom_sf"/>
</dbReference>
<evidence type="ECO:0000313" key="12">
    <source>
        <dbReference type="Proteomes" id="UP001174909"/>
    </source>
</evidence>
<keyword evidence="7 8" id="KW-0472">Membrane</keyword>
<keyword evidence="12" id="KW-1185">Reference proteome</keyword>
<comment type="subcellular location">
    <subcellularLocation>
        <location evidence="1">Membrane</location>
        <topology evidence="1">Multi-pass membrane protein</topology>
    </subcellularLocation>
</comment>
<dbReference type="GO" id="GO:0016020">
    <property type="term" value="C:membrane"/>
    <property type="evidence" value="ECO:0007669"/>
    <property type="project" value="UniProtKB-SubCell"/>
</dbReference>
<evidence type="ECO:0000256" key="10">
    <source>
        <dbReference type="SAM" id="MobiDB-lite"/>
    </source>
</evidence>
<name>A0AA35TGT4_GEOBA</name>
<dbReference type="SUPFAM" id="SSF103506">
    <property type="entry name" value="Mitochondrial carrier"/>
    <property type="match status" value="1"/>
</dbReference>
<evidence type="ECO:0000256" key="2">
    <source>
        <dbReference type="ARBA" id="ARBA00006375"/>
    </source>
</evidence>
<organism evidence="11 12">
    <name type="scientific">Geodia barretti</name>
    <name type="common">Barrett's horny sponge</name>
    <dbReference type="NCBI Taxonomy" id="519541"/>
    <lineage>
        <taxon>Eukaryota</taxon>
        <taxon>Metazoa</taxon>
        <taxon>Porifera</taxon>
        <taxon>Demospongiae</taxon>
        <taxon>Heteroscleromorpha</taxon>
        <taxon>Tetractinellida</taxon>
        <taxon>Astrophorina</taxon>
        <taxon>Geodiidae</taxon>
        <taxon>Geodia</taxon>
    </lineage>
</organism>
<dbReference type="PROSITE" id="PS50920">
    <property type="entry name" value="SOLCAR"/>
    <property type="match status" value="1"/>
</dbReference>
<feature type="compositionally biased region" description="Basic and acidic residues" evidence="10">
    <location>
        <begin position="166"/>
        <end position="190"/>
    </location>
</feature>
<feature type="region of interest" description="Disordered" evidence="10">
    <location>
        <begin position="154"/>
        <end position="211"/>
    </location>
</feature>
<protein>
    <submittedName>
        <fullName evidence="11">Mitochondrial uncoupling protein 4</fullName>
    </submittedName>
</protein>
<evidence type="ECO:0000256" key="4">
    <source>
        <dbReference type="ARBA" id="ARBA00022692"/>
    </source>
</evidence>
<dbReference type="Pfam" id="PF00153">
    <property type="entry name" value="Mito_carr"/>
    <property type="match status" value="2"/>
</dbReference>
<dbReference type="EMBL" id="CASHTH010003594">
    <property type="protein sequence ID" value="CAI8046837.1"/>
    <property type="molecule type" value="Genomic_DNA"/>
</dbReference>
<reference evidence="11" key="1">
    <citation type="submission" date="2023-03" db="EMBL/GenBank/DDBJ databases">
        <authorList>
            <person name="Steffen K."/>
            <person name="Cardenas P."/>
        </authorList>
    </citation>
    <scope>NUCLEOTIDE SEQUENCE</scope>
</reference>
<dbReference type="InterPro" id="IPR018108">
    <property type="entry name" value="MCP_transmembrane"/>
</dbReference>
<keyword evidence="3 9" id="KW-0813">Transport</keyword>
<accession>A0AA35TGT4</accession>
<dbReference type="InterPro" id="IPR050391">
    <property type="entry name" value="Mito_Metabolite_Transporter"/>
</dbReference>
<dbReference type="AlphaFoldDB" id="A0AA35TGT4"/>
<keyword evidence="5" id="KW-0677">Repeat</keyword>
<evidence type="ECO:0000256" key="9">
    <source>
        <dbReference type="RuleBase" id="RU000488"/>
    </source>
</evidence>
<evidence type="ECO:0000256" key="8">
    <source>
        <dbReference type="PROSITE-ProRule" id="PRU00282"/>
    </source>
</evidence>